<dbReference type="PROSITE" id="PS51635">
    <property type="entry name" value="PNPLA"/>
    <property type="match status" value="1"/>
</dbReference>
<name>A0AAE1RL21_9SOLA</name>
<comment type="domain">
    <text evidence="6">The nitrogen atoms of the two glycine residues in the GGXR motif define the oxyanion hole, and stabilize the oxyanion that forms during the nucleophilic attack by the catalytic serine during substrate cleavage.</text>
</comment>
<dbReference type="InterPro" id="IPR016035">
    <property type="entry name" value="Acyl_Trfase/lysoPLipase"/>
</dbReference>
<feature type="domain" description="PNPLA" evidence="7">
    <location>
        <begin position="73"/>
        <end position="282"/>
    </location>
</feature>
<proteinExistence type="inferred from homology"/>
<dbReference type="PANTHER" id="PTHR32241">
    <property type="entry name" value="PATATIN-LIKE PROTEIN 6"/>
    <property type="match status" value="1"/>
</dbReference>
<comment type="similarity">
    <text evidence="1 6">Belongs to the patatin family.</text>
</comment>
<evidence type="ECO:0000313" key="8">
    <source>
        <dbReference type="EMBL" id="KAK4353580.1"/>
    </source>
</evidence>
<evidence type="ECO:0000256" key="1">
    <source>
        <dbReference type="ARBA" id="ARBA00010240"/>
    </source>
</evidence>
<dbReference type="GO" id="GO:0016042">
    <property type="term" value="P:lipid catabolic process"/>
    <property type="evidence" value="ECO:0007669"/>
    <property type="project" value="UniProtKB-KW"/>
</dbReference>
<gene>
    <name evidence="8" type="ORF">RND71_025774</name>
</gene>
<feature type="short sequence motif" description="DGA/G" evidence="5">
    <location>
        <begin position="269"/>
        <end position="271"/>
    </location>
</feature>
<dbReference type="InterPro" id="IPR002641">
    <property type="entry name" value="PNPLA_dom"/>
</dbReference>
<comment type="function">
    <text evidence="6">Lipolytic acyl hydrolase (LAH).</text>
</comment>
<evidence type="ECO:0000256" key="6">
    <source>
        <dbReference type="RuleBase" id="RU361262"/>
    </source>
</evidence>
<evidence type="ECO:0000256" key="3">
    <source>
        <dbReference type="ARBA" id="ARBA00022963"/>
    </source>
</evidence>
<comment type="caution">
    <text evidence="8">The sequence shown here is derived from an EMBL/GenBank/DDBJ whole genome shotgun (WGS) entry which is preliminary data.</text>
</comment>
<evidence type="ECO:0000256" key="4">
    <source>
        <dbReference type="ARBA" id="ARBA00023098"/>
    </source>
</evidence>
<organism evidence="8 9">
    <name type="scientific">Anisodus tanguticus</name>
    <dbReference type="NCBI Taxonomy" id="243964"/>
    <lineage>
        <taxon>Eukaryota</taxon>
        <taxon>Viridiplantae</taxon>
        <taxon>Streptophyta</taxon>
        <taxon>Embryophyta</taxon>
        <taxon>Tracheophyta</taxon>
        <taxon>Spermatophyta</taxon>
        <taxon>Magnoliopsida</taxon>
        <taxon>eudicotyledons</taxon>
        <taxon>Gunneridae</taxon>
        <taxon>Pentapetalae</taxon>
        <taxon>asterids</taxon>
        <taxon>lamiids</taxon>
        <taxon>Solanales</taxon>
        <taxon>Solanaceae</taxon>
        <taxon>Solanoideae</taxon>
        <taxon>Hyoscyameae</taxon>
        <taxon>Anisodus</taxon>
    </lineage>
</organism>
<dbReference type="Pfam" id="PF01734">
    <property type="entry name" value="Patatin"/>
    <property type="match status" value="1"/>
</dbReference>
<keyword evidence="3 6" id="KW-0442">Lipid degradation</keyword>
<accession>A0AAE1RL21</accession>
<evidence type="ECO:0000256" key="2">
    <source>
        <dbReference type="ARBA" id="ARBA00022801"/>
    </source>
</evidence>
<evidence type="ECO:0000259" key="7">
    <source>
        <dbReference type="PROSITE" id="PS51635"/>
    </source>
</evidence>
<dbReference type="AlphaFoldDB" id="A0AAE1RL21"/>
<dbReference type="Proteomes" id="UP001291623">
    <property type="component" value="Unassembled WGS sequence"/>
</dbReference>
<dbReference type="SUPFAM" id="SSF52151">
    <property type="entry name" value="FabD/lysophospholipase-like"/>
    <property type="match status" value="1"/>
</dbReference>
<protein>
    <recommendedName>
        <fullName evidence="6">Patatin</fullName>
        <ecNumber evidence="6">3.1.1.-</ecNumber>
    </recommendedName>
</protein>
<dbReference type="EMBL" id="JAVYJV010000014">
    <property type="protein sequence ID" value="KAK4353580.1"/>
    <property type="molecule type" value="Genomic_DNA"/>
</dbReference>
<keyword evidence="2 6" id="KW-0378">Hydrolase</keyword>
<dbReference type="PANTHER" id="PTHR32241:SF3">
    <property type="entry name" value="PATATIN-LIKE PROTEIN 6"/>
    <property type="match status" value="1"/>
</dbReference>
<reference evidence="8" key="1">
    <citation type="submission" date="2023-12" db="EMBL/GenBank/DDBJ databases">
        <title>Genome assembly of Anisodus tanguticus.</title>
        <authorList>
            <person name="Wang Y.-J."/>
        </authorList>
    </citation>
    <scope>NUCLEOTIDE SEQUENCE</scope>
    <source>
        <strain evidence="8">KB-2021</strain>
        <tissue evidence="8">Leaf</tissue>
    </source>
</reference>
<sequence>MASNDMRLEPNNDTDKLSYEIFSILESKFLFGYDDQKLWVPKNLPSENDDVLTSPATESIQVIKNQRGKICILSIDGGGMRNILSGKALAYLEQALRAKSGNPDARIADYFDVAVGSGTGGIFTAMLFSTKDQNRSVFDAADTWKLLAEQGKKMYPSKMSSSAGNGFLRRVFRRGGTGTGLVKVMKDAFMDKKTGRSLTLKDTLKPVLIPCYDLCSTAPFLFSRADAFESESYDFRLWEVCCATSAEPGIFEPVCLKSVDEKTGCVAVDGGLAMSNPTAAAITHVLHNKQEFPFVRGVEDILVLSLGTGQLLEGNFEYDHVKKWKAKDWAKPIARISSDGAADMVDHSVAMAFGQCQSSNYVRIQANGSSFGRCGVNIDADPSPSNVKKLVGIADEMLKQKNVESVLFGGKKIAEQSNFQKLDWFAGELVQEHQRRSCRIAPTVAFKQHLTNQEK</sequence>
<evidence type="ECO:0000313" key="9">
    <source>
        <dbReference type="Proteomes" id="UP001291623"/>
    </source>
</evidence>
<keyword evidence="9" id="KW-1185">Reference proteome</keyword>
<keyword evidence="4 6" id="KW-0443">Lipid metabolism</keyword>
<dbReference type="CDD" id="cd07199">
    <property type="entry name" value="Pat17_PNPLA8_PNPLA9_like"/>
    <property type="match status" value="1"/>
</dbReference>
<comment type="caution">
    <text evidence="5">Lacks conserved residue(s) required for the propagation of feature annotation.</text>
</comment>
<dbReference type="GO" id="GO:0016787">
    <property type="term" value="F:hydrolase activity"/>
    <property type="evidence" value="ECO:0007669"/>
    <property type="project" value="UniProtKB-KW"/>
</dbReference>
<dbReference type="EC" id="3.1.1.-" evidence="6"/>
<evidence type="ECO:0000256" key="5">
    <source>
        <dbReference type="PROSITE-ProRule" id="PRU01161"/>
    </source>
</evidence>
<dbReference type="Gene3D" id="3.40.1090.10">
    <property type="entry name" value="Cytosolic phospholipase A2 catalytic domain"/>
    <property type="match status" value="1"/>
</dbReference>